<keyword evidence="1" id="KW-0812">Transmembrane</keyword>
<accession>A0ABV4V6B4</accession>
<keyword evidence="3" id="KW-1185">Reference proteome</keyword>
<gene>
    <name evidence="2" type="ORF">ACEU3E_25235</name>
</gene>
<feature type="transmembrane region" description="Helical" evidence="1">
    <location>
        <begin position="52"/>
        <end position="72"/>
    </location>
</feature>
<dbReference type="RefSeq" id="WP_373955614.1">
    <property type="nucleotide sequence ID" value="NZ_JBHDLN010000014.1"/>
</dbReference>
<organism evidence="2 3">
    <name type="scientific">Paenibacillus oleatilyticus</name>
    <dbReference type="NCBI Taxonomy" id="2594886"/>
    <lineage>
        <taxon>Bacteria</taxon>
        <taxon>Bacillati</taxon>
        <taxon>Bacillota</taxon>
        <taxon>Bacilli</taxon>
        <taxon>Bacillales</taxon>
        <taxon>Paenibacillaceae</taxon>
        <taxon>Paenibacillus</taxon>
    </lineage>
</organism>
<feature type="transmembrane region" description="Helical" evidence="1">
    <location>
        <begin position="92"/>
        <end position="116"/>
    </location>
</feature>
<sequence>MDYQMIQWVFSGIGVFFIPIILKSIFVPHPIINITLEEKSFLSGHHRAMRRLFFECYGMLAICYVSIIGTSIDTEAHPITDQFPFVENSNLPTSLILFFEIVALMIFIFLFSVSLFKKSLRKVFKNNNKRKTRKAYIWFFTISFVYFLILLYTFGYMINLFLNLLNTKLQLNKETTMEVIFYMPTSLSMFGLSIIVLVFYLLLRFLLFPMISIIQFIFTPDITATITLNNGTILSNKYILRPSIDGNILIGDKPNISDGCNKTMLAKQTIVRVDFNWNQDSIEMDAAHNDSEHTITNNVFTSSQCESTKPLPSKSLLDEEIDKILNKKSILLPPDYKK</sequence>
<dbReference type="EMBL" id="JBHDLN010000014">
    <property type="protein sequence ID" value="MFB0845495.1"/>
    <property type="molecule type" value="Genomic_DNA"/>
</dbReference>
<feature type="transmembrane region" description="Helical" evidence="1">
    <location>
        <begin position="179"/>
        <end position="203"/>
    </location>
</feature>
<proteinExistence type="predicted"/>
<evidence type="ECO:0000313" key="3">
    <source>
        <dbReference type="Proteomes" id="UP001575622"/>
    </source>
</evidence>
<comment type="caution">
    <text evidence="2">The sequence shown here is derived from an EMBL/GenBank/DDBJ whole genome shotgun (WGS) entry which is preliminary data.</text>
</comment>
<evidence type="ECO:0000256" key="1">
    <source>
        <dbReference type="SAM" id="Phobius"/>
    </source>
</evidence>
<keyword evidence="1" id="KW-0472">Membrane</keyword>
<dbReference type="Proteomes" id="UP001575622">
    <property type="component" value="Unassembled WGS sequence"/>
</dbReference>
<feature type="transmembrane region" description="Helical" evidence="1">
    <location>
        <begin position="6"/>
        <end position="31"/>
    </location>
</feature>
<reference evidence="2 3" key="1">
    <citation type="submission" date="2024-09" db="EMBL/GenBank/DDBJ databases">
        <authorList>
            <person name="Makale K.P.P."/>
            <person name="Makhzoum A."/>
            <person name="Rantong G."/>
            <person name="Rahube T.O."/>
        </authorList>
    </citation>
    <scope>NUCLEOTIDE SEQUENCE [LARGE SCALE GENOMIC DNA]</scope>
    <source>
        <strain evidence="2 3">KM_D13</strain>
    </source>
</reference>
<keyword evidence="1" id="KW-1133">Transmembrane helix</keyword>
<evidence type="ECO:0000313" key="2">
    <source>
        <dbReference type="EMBL" id="MFB0845495.1"/>
    </source>
</evidence>
<protein>
    <submittedName>
        <fullName evidence="2">Uncharacterized protein</fullName>
    </submittedName>
</protein>
<feature type="transmembrane region" description="Helical" evidence="1">
    <location>
        <begin position="136"/>
        <end position="159"/>
    </location>
</feature>
<name>A0ABV4V6B4_9BACL</name>